<comment type="caution">
    <text evidence="3">The sequence shown here is derived from an EMBL/GenBank/DDBJ whole genome shotgun (WGS) entry which is preliminary data.</text>
</comment>
<dbReference type="Proteomes" id="UP001498398">
    <property type="component" value="Unassembled WGS sequence"/>
</dbReference>
<reference evidence="3 5" key="1">
    <citation type="submission" date="2024-01" db="EMBL/GenBank/DDBJ databases">
        <title>A draft genome for the cacao thread blight pathogen Marasmiellus scandens.</title>
        <authorList>
            <person name="Baruah I.K."/>
            <person name="Leung J."/>
            <person name="Bukari Y."/>
            <person name="Amoako-Attah I."/>
            <person name="Meinhardt L.W."/>
            <person name="Bailey B.A."/>
            <person name="Cohen S.P."/>
        </authorList>
    </citation>
    <scope>NUCLEOTIDE SEQUENCE [LARGE SCALE GENOMIC DNA]</scope>
    <source>
        <strain evidence="3 5">GH-19</strain>
    </source>
</reference>
<gene>
    <name evidence="4" type="ORF">VKT23_005607</name>
    <name evidence="3" type="ORF">VKT23_007010</name>
</gene>
<dbReference type="InterPro" id="IPR051236">
    <property type="entry name" value="HAT_RTT109-like"/>
</dbReference>
<sequence length="224" mass="24267">MTIGVGHERAALIQERTLDSLYIQPLLRILGAQNPDTPFNANATTINGVFDTSSGTPLQLVIDMKTDGNATYPHVAAALEPLRQKGYLTTFQNGTLVASAITVVGTGNTPLDKVKSQSPRDLFFDAPLTGLDDDPSTTYDPTLSPMASTDYEVAIGWSGIGNISDTQLANLTRFIEDAHSRDIKARFWDTPAWPIQARNNVWEVLVNNGADWLNADDLTAASSF</sequence>
<comment type="similarity">
    <text evidence="1">Belongs to the AIM6 family.</text>
</comment>
<proteinExistence type="inferred from homology"/>
<accession>A0ABR1JM44</accession>
<protein>
    <recommendedName>
        <fullName evidence="2">Altered inheritance of mitochondria protein 6</fullName>
    </recommendedName>
</protein>
<evidence type="ECO:0000313" key="3">
    <source>
        <dbReference type="EMBL" id="KAK7463666.1"/>
    </source>
</evidence>
<evidence type="ECO:0000256" key="2">
    <source>
        <dbReference type="ARBA" id="ARBA00014286"/>
    </source>
</evidence>
<evidence type="ECO:0000313" key="4">
    <source>
        <dbReference type="EMBL" id="KAK7465634.1"/>
    </source>
</evidence>
<dbReference type="InterPro" id="IPR017946">
    <property type="entry name" value="PLC-like_Pdiesterase_TIM-brl"/>
</dbReference>
<dbReference type="EMBL" id="JBANRG010000009">
    <property type="protein sequence ID" value="KAK7463666.1"/>
    <property type="molecule type" value="Genomic_DNA"/>
</dbReference>
<evidence type="ECO:0000313" key="5">
    <source>
        <dbReference type="Proteomes" id="UP001498398"/>
    </source>
</evidence>
<dbReference type="PANTHER" id="PTHR31571">
    <property type="entry name" value="ALTERED INHERITANCE OF MITOCHONDRIA PROTEIN 6"/>
    <property type="match status" value="1"/>
</dbReference>
<dbReference type="EMBL" id="JBANRG010000006">
    <property type="protein sequence ID" value="KAK7465634.1"/>
    <property type="molecule type" value="Genomic_DNA"/>
</dbReference>
<evidence type="ECO:0000256" key="1">
    <source>
        <dbReference type="ARBA" id="ARBA00008858"/>
    </source>
</evidence>
<dbReference type="PANTHER" id="PTHR31571:SF1">
    <property type="entry name" value="ALTERED INHERITANCE OF MITOCHONDRIA PROTEIN 6"/>
    <property type="match status" value="1"/>
</dbReference>
<dbReference type="SUPFAM" id="SSF51695">
    <property type="entry name" value="PLC-like phosphodiesterases"/>
    <property type="match status" value="1"/>
</dbReference>
<keyword evidence="5" id="KW-1185">Reference proteome</keyword>
<name>A0ABR1JM44_9AGAR</name>
<organism evidence="3 5">
    <name type="scientific">Marasmiellus scandens</name>
    <dbReference type="NCBI Taxonomy" id="2682957"/>
    <lineage>
        <taxon>Eukaryota</taxon>
        <taxon>Fungi</taxon>
        <taxon>Dikarya</taxon>
        <taxon>Basidiomycota</taxon>
        <taxon>Agaricomycotina</taxon>
        <taxon>Agaricomycetes</taxon>
        <taxon>Agaricomycetidae</taxon>
        <taxon>Agaricales</taxon>
        <taxon>Marasmiineae</taxon>
        <taxon>Omphalotaceae</taxon>
        <taxon>Marasmiellus</taxon>
    </lineage>
</organism>